<feature type="region of interest" description="Disordered" evidence="6">
    <location>
        <begin position="1"/>
        <end position="21"/>
    </location>
</feature>
<dbReference type="AlphaFoldDB" id="A0A381V7Q2"/>
<reference evidence="8" key="1">
    <citation type="submission" date="2018-05" db="EMBL/GenBank/DDBJ databases">
        <authorList>
            <person name="Lanie J.A."/>
            <person name="Ng W.-L."/>
            <person name="Kazmierczak K.M."/>
            <person name="Andrzejewski T.M."/>
            <person name="Davidsen T.M."/>
            <person name="Wayne K.J."/>
            <person name="Tettelin H."/>
            <person name="Glass J.I."/>
            <person name="Rusch D."/>
            <person name="Podicherti R."/>
            <person name="Tsui H.-C.T."/>
            <person name="Winkler M.E."/>
        </authorList>
    </citation>
    <scope>NUCLEOTIDE SEQUENCE</scope>
</reference>
<dbReference type="Gene3D" id="3.40.640.10">
    <property type="entry name" value="Type I PLP-dependent aspartate aminotransferase-like (Major domain)"/>
    <property type="match status" value="1"/>
</dbReference>
<dbReference type="GO" id="GO:0008453">
    <property type="term" value="F:alanine-glyoxylate transaminase activity"/>
    <property type="evidence" value="ECO:0007669"/>
    <property type="project" value="TreeGrafter"/>
</dbReference>
<evidence type="ECO:0000256" key="5">
    <source>
        <dbReference type="ARBA" id="ARBA00022898"/>
    </source>
</evidence>
<organism evidence="8">
    <name type="scientific">marine metagenome</name>
    <dbReference type="NCBI Taxonomy" id="408172"/>
    <lineage>
        <taxon>unclassified sequences</taxon>
        <taxon>metagenomes</taxon>
        <taxon>ecological metagenomes</taxon>
    </lineage>
</organism>
<keyword evidence="3" id="KW-0032">Aminotransferase</keyword>
<comment type="cofactor">
    <cofactor evidence="1">
        <name>pyridoxal 5'-phosphate</name>
        <dbReference type="ChEBI" id="CHEBI:597326"/>
    </cofactor>
</comment>
<feature type="compositionally biased region" description="Basic and acidic residues" evidence="6">
    <location>
        <begin position="1"/>
        <end position="12"/>
    </location>
</feature>
<dbReference type="PANTHER" id="PTHR21152">
    <property type="entry name" value="AMINOTRANSFERASE CLASS V"/>
    <property type="match status" value="1"/>
</dbReference>
<dbReference type="SUPFAM" id="SSF53383">
    <property type="entry name" value="PLP-dependent transferases"/>
    <property type="match status" value="1"/>
</dbReference>
<dbReference type="EMBL" id="UINC01008039">
    <property type="protein sequence ID" value="SVA36214.1"/>
    <property type="molecule type" value="Genomic_DNA"/>
</dbReference>
<dbReference type="InterPro" id="IPR015422">
    <property type="entry name" value="PyrdxlP-dep_Trfase_small"/>
</dbReference>
<protein>
    <recommendedName>
        <fullName evidence="7">Aminotransferase class V domain-containing protein</fullName>
    </recommendedName>
</protein>
<dbReference type="GO" id="GO:0004760">
    <property type="term" value="F:L-serine-pyruvate transaminase activity"/>
    <property type="evidence" value="ECO:0007669"/>
    <property type="project" value="TreeGrafter"/>
</dbReference>
<evidence type="ECO:0000259" key="7">
    <source>
        <dbReference type="Pfam" id="PF00266"/>
    </source>
</evidence>
<keyword evidence="5" id="KW-0663">Pyridoxal phosphate</keyword>
<dbReference type="InterPro" id="IPR024169">
    <property type="entry name" value="SP_NH2Trfase/AEP_transaminase"/>
</dbReference>
<dbReference type="FunFam" id="3.40.640.10:FF:000027">
    <property type="entry name" value="Serine--pyruvate aminotransferase, mitochondrial"/>
    <property type="match status" value="1"/>
</dbReference>
<evidence type="ECO:0000256" key="2">
    <source>
        <dbReference type="ARBA" id="ARBA00009236"/>
    </source>
</evidence>
<proteinExistence type="inferred from homology"/>
<keyword evidence="4" id="KW-0808">Transferase</keyword>
<dbReference type="Pfam" id="PF00266">
    <property type="entry name" value="Aminotran_5"/>
    <property type="match status" value="1"/>
</dbReference>
<evidence type="ECO:0000256" key="4">
    <source>
        <dbReference type="ARBA" id="ARBA00022679"/>
    </source>
</evidence>
<dbReference type="Gene3D" id="3.90.1150.10">
    <property type="entry name" value="Aspartate Aminotransferase, domain 1"/>
    <property type="match status" value="1"/>
</dbReference>
<evidence type="ECO:0000256" key="3">
    <source>
        <dbReference type="ARBA" id="ARBA00022576"/>
    </source>
</evidence>
<dbReference type="InterPro" id="IPR015424">
    <property type="entry name" value="PyrdxlP-dep_Trfase"/>
</dbReference>
<dbReference type="InterPro" id="IPR000192">
    <property type="entry name" value="Aminotrans_V_dom"/>
</dbReference>
<evidence type="ECO:0000313" key="8">
    <source>
        <dbReference type="EMBL" id="SVA36214.1"/>
    </source>
</evidence>
<sequence length="420" mass="45717">MSDHSNPDEKQIFEPLDPEPRLLMGPGPVDVYPQVLRAMSNSMLGQFDPQFTEYMNQVMALYRQVYCTENRWTFLVNGTARAGIEACLTSLISPGDRVLVPVFGRFGHLLTEIARRSGGEVICIDTEWGSVFTPEQLTDAIREHQPKIVALVHGDTSTTMAQPLDEIGPICREAGLLIYVDATATLGGMRLDTDAWCLDAVSAGLQKCMSGPPGTSPVTLSDRAAQQVQGRKHVEAGIRSADADDADGVVIQSNYLDLAMLMDYWSPLRLNHHTESTAMLYGARECARVVLQEGLEAGFRRHRLTSCALRAGLTAMGLELFGDPAHRMDNVTGVHVPSAIDEEGAVRAALLEDFGIEIGTSFGPLQGKIWRIGTMGYVCRKANVLRCLSAMESVLRRHGFGTPSGAGIDAAYEIYDDAAT</sequence>
<name>A0A381V7Q2_9ZZZZ</name>
<dbReference type="PIRSF" id="PIRSF000524">
    <property type="entry name" value="SPT"/>
    <property type="match status" value="1"/>
</dbReference>
<gene>
    <name evidence="8" type="ORF">METZ01_LOCUS89068</name>
</gene>
<dbReference type="PANTHER" id="PTHR21152:SF40">
    <property type="entry name" value="ALANINE--GLYOXYLATE AMINOTRANSFERASE"/>
    <property type="match status" value="1"/>
</dbReference>
<dbReference type="GO" id="GO:0005777">
    <property type="term" value="C:peroxisome"/>
    <property type="evidence" value="ECO:0007669"/>
    <property type="project" value="TreeGrafter"/>
</dbReference>
<evidence type="ECO:0000256" key="1">
    <source>
        <dbReference type="ARBA" id="ARBA00001933"/>
    </source>
</evidence>
<dbReference type="InterPro" id="IPR015421">
    <property type="entry name" value="PyrdxlP-dep_Trfase_major"/>
</dbReference>
<comment type="similarity">
    <text evidence="2">Belongs to the class-V pyridoxal-phosphate-dependent aminotransferase family.</text>
</comment>
<dbReference type="GO" id="GO:0019265">
    <property type="term" value="P:glycine biosynthetic process, by transamination of glyoxylate"/>
    <property type="evidence" value="ECO:0007669"/>
    <property type="project" value="TreeGrafter"/>
</dbReference>
<feature type="domain" description="Aminotransferase class V" evidence="7">
    <location>
        <begin position="38"/>
        <end position="339"/>
    </location>
</feature>
<evidence type="ECO:0000256" key="6">
    <source>
        <dbReference type="SAM" id="MobiDB-lite"/>
    </source>
</evidence>
<accession>A0A381V7Q2</accession>